<dbReference type="InterPro" id="IPR007052">
    <property type="entry name" value="CS_dom"/>
</dbReference>
<dbReference type="RefSeq" id="XP_018284760.1">
    <property type="nucleotide sequence ID" value="XM_018442872.1"/>
</dbReference>
<keyword evidence="9" id="KW-1185">Reference proteome</keyword>
<evidence type="ECO:0000313" key="9">
    <source>
        <dbReference type="Proteomes" id="UP000077315"/>
    </source>
</evidence>
<dbReference type="Pfam" id="PF04969">
    <property type="entry name" value="CS"/>
    <property type="match status" value="1"/>
</dbReference>
<dbReference type="STRING" id="763407.A0A167JUB9"/>
<dbReference type="GO" id="GO:0005634">
    <property type="term" value="C:nucleus"/>
    <property type="evidence" value="ECO:0007669"/>
    <property type="project" value="UniProtKB-SubCell"/>
</dbReference>
<protein>
    <recommendedName>
        <fullName evidence="3">NudC domain-containing protein 1</fullName>
    </recommendedName>
</protein>
<organism evidence="8 9">
    <name type="scientific">Phycomyces blakesleeanus (strain ATCC 8743b / DSM 1359 / FGSC 10004 / NBRC 33097 / NRRL 1555)</name>
    <dbReference type="NCBI Taxonomy" id="763407"/>
    <lineage>
        <taxon>Eukaryota</taxon>
        <taxon>Fungi</taxon>
        <taxon>Fungi incertae sedis</taxon>
        <taxon>Mucoromycota</taxon>
        <taxon>Mucoromycotina</taxon>
        <taxon>Mucoromycetes</taxon>
        <taxon>Mucorales</taxon>
        <taxon>Phycomycetaceae</taxon>
        <taxon>Phycomyces</taxon>
    </lineage>
</organism>
<dbReference type="InterPro" id="IPR008978">
    <property type="entry name" value="HSP20-like_chaperone"/>
</dbReference>
<reference evidence="9" key="1">
    <citation type="submission" date="2015-06" db="EMBL/GenBank/DDBJ databases">
        <title>Expansion of signal transduction pathways in fungi by whole-genome duplication.</title>
        <authorList>
            <consortium name="DOE Joint Genome Institute"/>
            <person name="Corrochano L.M."/>
            <person name="Kuo A."/>
            <person name="Marcet-Houben M."/>
            <person name="Polaino S."/>
            <person name="Salamov A."/>
            <person name="Villalobos J.M."/>
            <person name="Alvarez M.I."/>
            <person name="Avalos J."/>
            <person name="Benito E.P."/>
            <person name="Benoit I."/>
            <person name="Burger G."/>
            <person name="Camino L.P."/>
            <person name="Canovas D."/>
            <person name="Cerda-Olmedo E."/>
            <person name="Cheng J.-F."/>
            <person name="Dominguez A."/>
            <person name="Elias M."/>
            <person name="Eslava A.P."/>
            <person name="Glaser F."/>
            <person name="Grimwood J."/>
            <person name="Gutierrez G."/>
            <person name="Heitman J."/>
            <person name="Henrissat B."/>
            <person name="Iturriaga E.A."/>
            <person name="Lang B.F."/>
            <person name="Lavin J.L."/>
            <person name="Lee S."/>
            <person name="Li W."/>
            <person name="Lindquist E."/>
            <person name="Lopez-Garcia S."/>
            <person name="Luque E.M."/>
            <person name="Marcos A.T."/>
            <person name="Martin J."/>
            <person name="McCluskey K."/>
            <person name="Medina H.R."/>
            <person name="Miralles-Duran A."/>
            <person name="Miyazaki A."/>
            <person name="Munoz-Torres E."/>
            <person name="Oguiza J.A."/>
            <person name="Ohm R."/>
            <person name="Olmedo M."/>
            <person name="Orejas M."/>
            <person name="Ortiz-Castellanos L."/>
            <person name="Pisabarro A.G."/>
            <person name="Rodriguez-Romero J."/>
            <person name="Ruiz-Herrera J."/>
            <person name="Ruiz-Vazquez R."/>
            <person name="Sanz C."/>
            <person name="Schackwitz W."/>
            <person name="Schmutz J."/>
            <person name="Shahriari M."/>
            <person name="Shelest E."/>
            <person name="Silva-Franco F."/>
            <person name="Soanes D."/>
            <person name="Syed K."/>
            <person name="Tagua V.G."/>
            <person name="Talbot N.J."/>
            <person name="Thon M."/>
            <person name="De vries R.P."/>
            <person name="Wiebenga A."/>
            <person name="Yadav J.S."/>
            <person name="Braun E.L."/>
            <person name="Baker S."/>
            <person name="Garre V."/>
            <person name="Horwitz B."/>
            <person name="Torres-Martinez S."/>
            <person name="Idnurm A."/>
            <person name="Herrera-Estrella A."/>
            <person name="Gabaldon T."/>
            <person name="Grigoriev I.V."/>
        </authorList>
    </citation>
    <scope>NUCLEOTIDE SEQUENCE [LARGE SCALE GENOMIC DNA]</scope>
    <source>
        <strain evidence="9">NRRL 1555(-)</strain>
    </source>
</reference>
<dbReference type="PANTHER" id="PTHR21664">
    <property type="entry name" value="CHRONIC MYELOGENOUS LEUKEMIA TUMOR ANTIGEN 66"/>
    <property type="match status" value="1"/>
</dbReference>
<dbReference type="VEuPathDB" id="FungiDB:PHYBLDRAFT_73531"/>
<evidence type="ECO:0000256" key="3">
    <source>
        <dbReference type="ARBA" id="ARBA00018915"/>
    </source>
</evidence>
<feature type="domain" description="CS" evidence="7">
    <location>
        <begin position="298"/>
        <end position="391"/>
    </location>
</feature>
<evidence type="ECO:0000259" key="7">
    <source>
        <dbReference type="PROSITE" id="PS51203"/>
    </source>
</evidence>
<proteinExistence type="predicted"/>
<dbReference type="EMBL" id="KV441001">
    <property type="protein sequence ID" value="OAD66720.1"/>
    <property type="molecule type" value="Genomic_DNA"/>
</dbReference>
<dbReference type="CDD" id="cd06467">
    <property type="entry name" value="p23_NUDC_like"/>
    <property type="match status" value="1"/>
</dbReference>
<evidence type="ECO:0000256" key="4">
    <source>
        <dbReference type="ARBA" id="ARBA00022490"/>
    </source>
</evidence>
<dbReference type="Proteomes" id="UP000077315">
    <property type="component" value="Unassembled WGS sequence"/>
</dbReference>
<dbReference type="InParanoid" id="A0A167JUB9"/>
<evidence type="ECO:0000256" key="6">
    <source>
        <dbReference type="SAM" id="MobiDB-lite"/>
    </source>
</evidence>
<feature type="region of interest" description="Disordered" evidence="6">
    <location>
        <begin position="418"/>
        <end position="441"/>
    </location>
</feature>
<feature type="region of interest" description="Disordered" evidence="6">
    <location>
        <begin position="283"/>
        <end position="306"/>
    </location>
</feature>
<dbReference type="GeneID" id="29003778"/>
<dbReference type="PANTHER" id="PTHR21664:SF1">
    <property type="entry name" value="NUDC DOMAIN-CONTAINING PROTEIN 1"/>
    <property type="match status" value="1"/>
</dbReference>
<keyword evidence="5" id="KW-0539">Nucleus</keyword>
<feature type="compositionally biased region" description="Polar residues" evidence="6">
    <location>
        <begin position="420"/>
        <end position="429"/>
    </location>
</feature>
<evidence type="ECO:0000256" key="2">
    <source>
        <dbReference type="ARBA" id="ARBA00004496"/>
    </source>
</evidence>
<dbReference type="AlphaFoldDB" id="A0A167JUB9"/>
<sequence length="608" mass="67910">MITQTLTHDQDLINVAFEGYKLKTFPEETRLSRTPIPGDPLQVTQHSSQTRIGFRELQARVRFSHLADGYPINDQTGTAFYVDTEYNVVMVVYDKSSQETKFHIIGQLTRPLNNVPSYVEPEITVPLDPHYPSLIAIGQNLLVAANGVGDLEIICINQSANGTFSGCSVLSGHYEGEGNEGVSPVPFGLLAARRVEDRIVAVVYSRVAEVASKFNIATVEMNVPTGNYTSTQHEILKVLHVQRGPEVPVYVAITKDGNHCILGSESSYENIHEEPKTMIIDSDEEEKEDSNQNNDEQPKKAPYEWTQDGSDITIQFTIPQNTPKSAIACNLTHQHLSLVVQAEDVNLSFPYNKLWGPISVQDSTWTIDRAKGVLSIFLTKQDEHARWPHVFDMDDQVLESVEKERLAEMTARLAKFTTDYPESQSQQPEIASHPAATDMDEDVDEAGQPIHFLVYNRFGHLVEEIFSGGREWLSNGFRDPDNKNGLASVGVKMDVDGLVFGFEEKRDGVATTIEGVHRATFSAFAFVQASKRDSRFVRHDPYNNFAVIVESSRNAYIYHRTGTRVNTEAQTLIDLTQGHDTSVLGVQLILKNVLMVLTETEVITLILD</sequence>
<dbReference type="Gene3D" id="2.60.40.790">
    <property type="match status" value="1"/>
</dbReference>
<keyword evidence="4" id="KW-0963">Cytoplasm</keyword>
<dbReference type="GO" id="GO:0005737">
    <property type="term" value="C:cytoplasm"/>
    <property type="evidence" value="ECO:0007669"/>
    <property type="project" value="UniProtKB-SubCell"/>
</dbReference>
<dbReference type="InterPro" id="IPR037895">
    <property type="entry name" value="NUDCD1"/>
</dbReference>
<evidence type="ECO:0000256" key="1">
    <source>
        <dbReference type="ARBA" id="ARBA00004123"/>
    </source>
</evidence>
<evidence type="ECO:0000256" key="5">
    <source>
        <dbReference type="ARBA" id="ARBA00023242"/>
    </source>
</evidence>
<evidence type="ECO:0000313" key="8">
    <source>
        <dbReference type="EMBL" id="OAD66720.1"/>
    </source>
</evidence>
<dbReference type="OrthoDB" id="428655at2759"/>
<name>A0A167JUB9_PHYB8</name>
<accession>A0A167JUB9</accession>
<dbReference type="SUPFAM" id="SSF49764">
    <property type="entry name" value="HSP20-like chaperones"/>
    <property type="match status" value="1"/>
</dbReference>
<gene>
    <name evidence="8" type="ORF">PHYBLDRAFT_73531</name>
</gene>
<comment type="subcellular location">
    <subcellularLocation>
        <location evidence="2">Cytoplasm</location>
    </subcellularLocation>
    <subcellularLocation>
        <location evidence="1">Nucleus</location>
    </subcellularLocation>
</comment>
<dbReference type="PROSITE" id="PS51203">
    <property type="entry name" value="CS"/>
    <property type="match status" value="1"/>
</dbReference>